<reference evidence="3 4" key="1">
    <citation type="submission" date="2015-03" db="EMBL/GenBank/DDBJ databases">
        <title>Draft genome of the nematode, Opisthorchis viverrini.</title>
        <authorList>
            <person name="Mitreva M."/>
        </authorList>
    </citation>
    <scope>NUCLEOTIDE SEQUENCE [LARGE SCALE GENOMIC DNA]</scope>
    <source>
        <strain evidence="3">Khon Kaen</strain>
    </source>
</reference>
<dbReference type="EMBL" id="KV898462">
    <property type="protein sequence ID" value="OON16181.1"/>
    <property type="molecule type" value="Genomic_DNA"/>
</dbReference>
<dbReference type="PANTHER" id="PTHR11461:SF211">
    <property type="entry name" value="GH10112P-RELATED"/>
    <property type="match status" value="1"/>
</dbReference>
<dbReference type="Gene3D" id="3.30.497.10">
    <property type="entry name" value="Antithrombin, subunit I, domain 2"/>
    <property type="match status" value="1"/>
</dbReference>
<evidence type="ECO:0000313" key="4">
    <source>
        <dbReference type="Proteomes" id="UP000243686"/>
    </source>
</evidence>
<sequence length="151" mass="16898">MSKHDSSAAGAAGHTLDELRSALHIPEQLKAHDNGSMLAYPKDTEAKKIRINQWVSEQTKSKIQELIPDGALSEKSWLFIANAIYFKGAWKTKFNEDKTESSLFHGLDGSETQVETMTKDAWIRHGILSDLDAKSIKLPFRDDSQVKFLPA</sequence>
<gene>
    <name evidence="3" type="ORF">X801_08008</name>
</gene>
<dbReference type="InterPro" id="IPR042178">
    <property type="entry name" value="Serpin_sf_1"/>
</dbReference>
<keyword evidence="4" id="KW-1185">Reference proteome</keyword>
<proteinExistence type="inferred from homology"/>
<dbReference type="InterPro" id="IPR042185">
    <property type="entry name" value="Serpin_sf_2"/>
</dbReference>
<evidence type="ECO:0000313" key="3">
    <source>
        <dbReference type="EMBL" id="OON16181.1"/>
    </source>
</evidence>
<dbReference type="SUPFAM" id="SSF56574">
    <property type="entry name" value="Serpins"/>
    <property type="match status" value="1"/>
</dbReference>
<dbReference type="Gene3D" id="2.30.39.10">
    <property type="entry name" value="Alpha-1-antitrypsin, domain 1"/>
    <property type="match status" value="1"/>
</dbReference>
<protein>
    <recommendedName>
        <fullName evidence="2">Serpin domain-containing protein</fullName>
    </recommendedName>
</protein>
<dbReference type="Proteomes" id="UP000243686">
    <property type="component" value="Unassembled WGS sequence"/>
</dbReference>
<dbReference type="GO" id="GO:0004867">
    <property type="term" value="F:serine-type endopeptidase inhibitor activity"/>
    <property type="evidence" value="ECO:0007669"/>
    <property type="project" value="InterPro"/>
</dbReference>
<dbReference type="Pfam" id="PF00079">
    <property type="entry name" value="Serpin"/>
    <property type="match status" value="1"/>
</dbReference>
<dbReference type="InterPro" id="IPR036186">
    <property type="entry name" value="Serpin_sf"/>
</dbReference>
<name>A0A1S8WP65_OPIVI</name>
<evidence type="ECO:0000256" key="1">
    <source>
        <dbReference type="ARBA" id="ARBA00009500"/>
    </source>
</evidence>
<dbReference type="AlphaFoldDB" id="A0A1S8WP65"/>
<feature type="domain" description="Serpin" evidence="2">
    <location>
        <begin position="43"/>
        <end position="145"/>
    </location>
</feature>
<dbReference type="PANTHER" id="PTHR11461">
    <property type="entry name" value="SERINE PROTEASE INHIBITOR, SERPIN"/>
    <property type="match status" value="1"/>
</dbReference>
<organism evidence="3 4">
    <name type="scientific">Opisthorchis viverrini</name>
    <name type="common">Southeast Asian liver fluke</name>
    <dbReference type="NCBI Taxonomy" id="6198"/>
    <lineage>
        <taxon>Eukaryota</taxon>
        <taxon>Metazoa</taxon>
        <taxon>Spiralia</taxon>
        <taxon>Lophotrochozoa</taxon>
        <taxon>Platyhelminthes</taxon>
        <taxon>Trematoda</taxon>
        <taxon>Digenea</taxon>
        <taxon>Opisthorchiida</taxon>
        <taxon>Opisthorchiata</taxon>
        <taxon>Opisthorchiidae</taxon>
        <taxon>Opisthorchis</taxon>
    </lineage>
</organism>
<dbReference type="InterPro" id="IPR000215">
    <property type="entry name" value="Serpin_fam"/>
</dbReference>
<comment type="similarity">
    <text evidence="1">Belongs to the serpin family.</text>
</comment>
<feature type="non-terminal residue" evidence="3">
    <location>
        <position position="151"/>
    </location>
</feature>
<evidence type="ECO:0000259" key="2">
    <source>
        <dbReference type="Pfam" id="PF00079"/>
    </source>
</evidence>
<dbReference type="InterPro" id="IPR023796">
    <property type="entry name" value="Serpin_dom"/>
</dbReference>
<accession>A0A1S8WP65</accession>
<dbReference type="GO" id="GO:0005615">
    <property type="term" value="C:extracellular space"/>
    <property type="evidence" value="ECO:0007669"/>
    <property type="project" value="InterPro"/>
</dbReference>